<evidence type="ECO:0000256" key="2">
    <source>
        <dbReference type="SAM" id="MobiDB-lite"/>
    </source>
</evidence>
<dbReference type="SUPFAM" id="SSF143865">
    <property type="entry name" value="CorA soluble domain-like"/>
    <property type="match status" value="1"/>
</dbReference>
<dbReference type="GO" id="GO:0015087">
    <property type="term" value="F:cobalt ion transmembrane transporter activity"/>
    <property type="evidence" value="ECO:0007669"/>
    <property type="project" value="TreeGrafter"/>
</dbReference>
<accession>A0A517LFD5</accession>
<dbReference type="PANTHER" id="PTHR46494:SF1">
    <property type="entry name" value="CORA FAMILY METAL ION TRANSPORTER (EUROFUNG)"/>
    <property type="match status" value="1"/>
</dbReference>
<keyword evidence="3" id="KW-1133">Transmembrane helix</keyword>
<evidence type="ECO:0000313" key="4">
    <source>
        <dbReference type="EMBL" id="QDS74355.1"/>
    </source>
</evidence>
<dbReference type="InterPro" id="IPR045861">
    <property type="entry name" value="CorA_cytoplasmic_dom"/>
</dbReference>
<reference evidence="4 5" key="1">
    <citation type="submission" date="2019-07" db="EMBL/GenBank/DDBJ databases">
        <title>Finished genome of Venturia effusa.</title>
        <authorList>
            <person name="Young C.A."/>
            <person name="Cox M.P."/>
            <person name="Ganley A.R.D."/>
            <person name="David W.J."/>
        </authorList>
    </citation>
    <scope>NUCLEOTIDE SEQUENCE [LARGE SCALE GENOMIC DNA]</scope>
    <source>
        <strain evidence="5">albino</strain>
    </source>
</reference>
<dbReference type="Proteomes" id="UP000316270">
    <property type="component" value="Chromosome 11"/>
</dbReference>
<evidence type="ECO:0000256" key="3">
    <source>
        <dbReference type="SAM" id="Phobius"/>
    </source>
</evidence>
<feature type="compositionally biased region" description="Low complexity" evidence="2">
    <location>
        <begin position="128"/>
        <end position="143"/>
    </location>
</feature>
<proteinExistence type="predicted"/>
<gene>
    <name evidence="4" type="ORF">FKW77_004788</name>
</gene>
<feature type="transmembrane region" description="Helical" evidence="3">
    <location>
        <begin position="549"/>
        <end position="570"/>
    </location>
</feature>
<dbReference type="GO" id="GO:0015095">
    <property type="term" value="F:magnesium ion transmembrane transporter activity"/>
    <property type="evidence" value="ECO:0007669"/>
    <property type="project" value="TreeGrafter"/>
</dbReference>
<evidence type="ECO:0008006" key="6">
    <source>
        <dbReference type="Google" id="ProtNLM"/>
    </source>
</evidence>
<comment type="subcellular location">
    <subcellularLocation>
        <location evidence="1">Cell membrane</location>
        <topology evidence="1">Multi-pass membrane protein</topology>
    </subcellularLocation>
</comment>
<dbReference type="PANTHER" id="PTHR46494">
    <property type="entry name" value="CORA FAMILY METAL ION TRANSPORTER (EUROFUNG)"/>
    <property type="match status" value="1"/>
</dbReference>
<keyword evidence="3" id="KW-0472">Membrane</keyword>
<name>A0A517LFD5_9PEZI</name>
<protein>
    <recommendedName>
        <fullName evidence="6">ADP-ribosylation factor</fullName>
    </recommendedName>
</protein>
<organism evidence="4 5">
    <name type="scientific">Venturia effusa</name>
    <dbReference type="NCBI Taxonomy" id="50376"/>
    <lineage>
        <taxon>Eukaryota</taxon>
        <taxon>Fungi</taxon>
        <taxon>Dikarya</taxon>
        <taxon>Ascomycota</taxon>
        <taxon>Pezizomycotina</taxon>
        <taxon>Dothideomycetes</taxon>
        <taxon>Pleosporomycetidae</taxon>
        <taxon>Venturiales</taxon>
        <taxon>Venturiaceae</taxon>
        <taxon>Venturia</taxon>
    </lineage>
</organism>
<keyword evidence="5" id="KW-1185">Reference proteome</keyword>
<dbReference type="OrthoDB" id="5430812at2759"/>
<dbReference type="GO" id="GO:0000287">
    <property type="term" value="F:magnesium ion binding"/>
    <property type="evidence" value="ECO:0007669"/>
    <property type="project" value="TreeGrafter"/>
</dbReference>
<feature type="transmembrane region" description="Helical" evidence="3">
    <location>
        <begin position="517"/>
        <end position="537"/>
    </location>
</feature>
<evidence type="ECO:0000256" key="1">
    <source>
        <dbReference type="ARBA" id="ARBA00004651"/>
    </source>
</evidence>
<evidence type="ECO:0000313" key="5">
    <source>
        <dbReference type="Proteomes" id="UP000316270"/>
    </source>
</evidence>
<feature type="region of interest" description="Disordered" evidence="2">
    <location>
        <begin position="128"/>
        <end position="186"/>
    </location>
</feature>
<dbReference type="AlphaFoldDB" id="A0A517LFD5"/>
<keyword evidence="3" id="KW-0812">Transmembrane</keyword>
<dbReference type="GO" id="GO:0050897">
    <property type="term" value="F:cobalt ion binding"/>
    <property type="evidence" value="ECO:0007669"/>
    <property type="project" value="TreeGrafter"/>
</dbReference>
<feature type="compositionally biased region" description="Polar residues" evidence="2">
    <location>
        <begin position="175"/>
        <end position="186"/>
    </location>
</feature>
<dbReference type="STRING" id="50376.A0A517LFD5"/>
<sequence>MATEERAESTESSEVPEYYQNLRPLSIGDSMRDFDNPCNTAELNRLVTNPHSQNFIVDFSDDQAWCGFDLTAEAYSTLLNAKRPPELNTRWINIWDPHDQKDIIETLAAHYDFTPRLRAFMLSTPIKFPTSSSSSGSSKTSFFHRSGHSHPRTGLDVPVAPNEDRHGLDAAKPSPDSSVHASSAADTENQINMAELGYPTRYRSVDKFNLYGMANNIWHFQTVDWGRRFLSVGYNTLHNTPRRKRPVWERELYRDKPHGQRVWSWLLLCEDKTVISIYEDPYWYRRRVLTEYEKVSLEVVRRNTINIFRQLSQGYDHSRDSAGQQLPLRTRLGNVEEETTHRPNDMPGLLFYYLFDDWENIYSYIARGHGYADEIDRLRECMLQKAELEHVDRLHHIGRKLGVLKRLYQSYDSIIEQVLKKQEATLASLKNSQAFPSGMQSLEQSTGQLVDPNLMGVPLSSAARVRFETLKGRIRLYALNEVEECLLQKESLTMVNFNLIAIKESYSVERLTRITLLLAKVTMLFMPVSLMTGYFSSQLSDASFTVKSYWTWFAIVLSTTIFSLVVFDLLSASDEGKMDLKSYGTKVKELLTRIFTGRGRRDSSAEL</sequence>
<dbReference type="EMBL" id="CP042195">
    <property type="protein sequence ID" value="QDS74355.1"/>
    <property type="molecule type" value="Genomic_DNA"/>
</dbReference>
<dbReference type="GO" id="GO:0005886">
    <property type="term" value="C:plasma membrane"/>
    <property type="evidence" value="ECO:0007669"/>
    <property type="project" value="UniProtKB-SubCell"/>
</dbReference>